<organism evidence="1">
    <name type="scientific">Arundo donax</name>
    <name type="common">Giant reed</name>
    <name type="synonym">Donax arundinaceus</name>
    <dbReference type="NCBI Taxonomy" id="35708"/>
    <lineage>
        <taxon>Eukaryota</taxon>
        <taxon>Viridiplantae</taxon>
        <taxon>Streptophyta</taxon>
        <taxon>Embryophyta</taxon>
        <taxon>Tracheophyta</taxon>
        <taxon>Spermatophyta</taxon>
        <taxon>Magnoliopsida</taxon>
        <taxon>Liliopsida</taxon>
        <taxon>Poales</taxon>
        <taxon>Poaceae</taxon>
        <taxon>PACMAD clade</taxon>
        <taxon>Arundinoideae</taxon>
        <taxon>Arundineae</taxon>
        <taxon>Arundo</taxon>
    </lineage>
</organism>
<evidence type="ECO:0000313" key="1">
    <source>
        <dbReference type="EMBL" id="JAE36192.1"/>
    </source>
</evidence>
<reference evidence="1" key="1">
    <citation type="submission" date="2014-09" db="EMBL/GenBank/DDBJ databases">
        <authorList>
            <person name="Magalhaes I.L.F."/>
            <person name="Oliveira U."/>
            <person name="Santos F.R."/>
            <person name="Vidigal T.H.D.A."/>
            <person name="Brescovit A.D."/>
            <person name="Santos A.J."/>
        </authorList>
    </citation>
    <scope>NUCLEOTIDE SEQUENCE</scope>
    <source>
        <tissue evidence="1">Shoot tissue taken approximately 20 cm above the soil surface</tissue>
    </source>
</reference>
<proteinExistence type="predicted"/>
<dbReference type="EMBL" id="GBRH01161704">
    <property type="protein sequence ID" value="JAE36192.1"/>
    <property type="molecule type" value="Transcribed_RNA"/>
</dbReference>
<name>A0A0A9HHH5_ARUDO</name>
<sequence>MADGRSACLGHPSSHLMITTKHTDARTVLEPESWVGGLCFLKDATNL</sequence>
<dbReference type="AlphaFoldDB" id="A0A0A9HHH5"/>
<protein>
    <submittedName>
        <fullName evidence="1">Uncharacterized protein</fullName>
    </submittedName>
</protein>
<reference evidence="1" key="2">
    <citation type="journal article" date="2015" name="Data Brief">
        <title>Shoot transcriptome of the giant reed, Arundo donax.</title>
        <authorList>
            <person name="Barrero R.A."/>
            <person name="Guerrero F.D."/>
            <person name="Moolhuijzen P."/>
            <person name="Goolsby J.A."/>
            <person name="Tidwell J."/>
            <person name="Bellgard S.E."/>
            <person name="Bellgard M.I."/>
        </authorList>
    </citation>
    <scope>NUCLEOTIDE SEQUENCE</scope>
    <source>
        <tissue evidence="1">Shoot tissue taken approximately 20 cm above the soil surface</tissue>
    </source>
</reference>
<accession>A0A0A9HHH5</accession>